<dbReference type="PROSITE" id="PS50002">
    <property type="entry name" value="SH3"/>
    <property type="match status" value="1"/>
</dbReference>
<dbReference type="PRINTS" id="PR00452">
    <property type="entry name" value="SH3DOMAIN"/>
</dbReference>
<dbReference type="SUPFAM" id="SSF56112">
    <property type="entry name" value="Protein kinase-like (PK-like)"/>
    <property type="match status" value="1"/>
</dbReference>
<dbReference type="FunFam" id="1.10.510.10:FF:000399">
    <property type="entry name" value="Tyrosine-protein kinase"/>
    <property type="match status" value="1"/>
</dbReference>
<evidence type="ECO:0000256" key="6">
    <source>
        <dbReference type="ARBA" id="ARBA00022840"/>
    </source>
</evidence>
<protein>
    <recommendedName>
        <fullName evidence="13">Tyrosine-protein kinase</fullName>
        <ecNumber evidence="13">2.7.10.2</ecNumber>
    </recommendedName>
</protein>
<dbReference type="PANTHER" id="PTHR24418">
    <property type="entry name" value="TYROSINE-PROTEIN KINASE"/>
    <property type="match status" value="1"/>
</dbReference>
<keyword evidence="1 11" id="KW-0728">SH3 domain</keyword>
<comment type="similarity">
    <text evidence="13">Belongs to the protein kinase superfamily. Tyr protein kinase family.</text>
</comment>
<keyword evidence="5 13" id="KW-0418">Kinase</keyword>
<keyword evidence="2" id="KW-0597">Phosphoprotein</keyword>
<evidence type="ECO:0000259" key="17">
    <source>
        <dbReference type="PROSITE" id="PS50011"/>
    </source>
</evidence>
<name>A0ABD0LXV6_9CAEN</name>
<dbReference type="InterPro" id="IPR001245">
    <property type="entry name" value="Ser-Thr/Tyr_kinase_cat_dom"/>
</dbReference>
<dbReference type="PRINTS" id="PR00109">
    <property type="entry name" value="TYRKINASE"/>
</dbReference>
<organism evidence="18 19">
    <name type="scientific">Batillaria attramentaria</name>
    <dbReference type="NCBI Taxonomy" id="370345"/>
    <lineage>
        <taxon>Eukaryota</taxon>
        <taxon>Metazoa</taxon>
        <taxon>Spiralia</taxon>
        <taxon>Lophotrochozoa</taxon>
        <taxon>Mollusca</taxon>
        <taxon>Gastropoda</taxon>
        <taxon>Caenogastropoda</taxon>
        <taxon>Sorbeoconcha</taxon>
        <taxon>Cerithioidea</taxon>
        <taxon>Batillariidae</taxon>
        <taxon>Batillaria</taxon>
    </lineage>
</organism>
<evidence type="ECO:0000259" key="16">
    <source>
        <dbReference type="PROSITE" id="PS50002"/>
    </source>
</evidence>
<dbReference type="GO" id="GO:0004715">
    <property type="term" value="F:non-membrane spanning protein tyrosine kinase activity"/>
    <property type="evidence" value="ECO:0007669"/>
    <property type="project" value="UniProtKB-EC"/>
</dbReference>
<dbReference type="Pfam" id="PF07714">
    <property type="entry name" value="PK_Tyr_Ser-Thr"/>
    <property type="match status" value="1"/>
</dbReference>
<dbReference type="InterPro" id="IPR036860">
    <property type="entry name" value="SH2_dom_sf"/>
</dbReference>
<evidence type="ECO:0000256" key="7">
    <source>
        <dbReference type="ARBA" id="ARBA00022999"/>
    </source>
</evidence>
<dbReference type="FunFam" id="3.30.200.20:FF:000053">
    <property type="entry name" value="Tyrosine-protein kinase"/>
    <property type="match status" value="1"/>
</dbReference>
<reference evidence="18 19" key="1">
    <citation type="journal article" date="2023" name="Sci. Data">
        <title>Genome assembly of the Korean intertidal mud-creeper Batillaria attramentaria.</title>
        <authorList>
            <person name="Patra A.K."/>
            <person name="Ho P.T."/>
            <person name="Jun S."/>
            <person name="Lee S.J."/>
            <person name="Kim Y."/>
            <person name="Won Y.J."/>
        </authorList>
    </citation>
    <scope>NUCLEOTIDE SEQUENCE [LARGE SCALE GENOMIC DNA]</scope>
    <source>
        <strain evidence="18">Wonlab-2016</strain>
    </source>
</reference>
<dbReference type="EC" id="2.7.10.2" evidence="13"/>
<evidence type="ECO:0000256" key="8">
    <source>
        <dbReference type="ARBA" id="ARBA00023137"/>
    </source>
</evidence>
<dbReference type="InterPro" id="IPR000980">
    <property type="entry name" value="SH2"/>
</dbReference>
<dbReference type="PROSITE" id="PS00107">
    <property type="entry name" value="PROTEIN_KINASE_ATP"/>
    <property type="match status" value="1"/>
</dbReference>
<dbReference type="PROSITE" id="PS50001">
    <property type="entry name" value="SH2"/>
    <property type="match status" value="1"/>
</dbReference>
<dbReference type="Pfam" id="PF00018">
    <property type="entry name" value="SH3_1"/>
    <property type="match status" value="1"/>
</dbReference>
<feature type="region of interest" description="Disordered" evidence="14">
    <location>
        <begin position="1"/>
        <end position="60"/>
    </location>
</feature>
<dbReference type="AlphaFoldDB" id="A0ABD0LXV6"/>
<dbReference type="InterPro" id="IPR050198">
    <property type="entry name" value="Non-receptor_tyrosine_kinases"/>
</dbReference>
<dbReference type="Proteomes" id="UP001519460">
    <property type="component" value="Unassembled WGS sequence"/>
</dbReference>
<keyword evidence="7 10" id="KW-0727">SH2 domain</keyword>
<feature type="binding site" evidence="12">
    <location>
        <position position="358"/>
    </location>
    <ligand>
        <name>ATP</name>
        <dbReference type="ChEBI" id="CHEBI:30616"/>
    </ligand>
</feature>
<proteinExistence type="inferred from homology"/>
<dbReference type="SUPFAM" id="SSF55550">
    <property type="entry name" value="SH2 domain"/>
    <property type="match status" value="1"/>
</dbReference>
<evidence type="ECO:0000259" key="15">
    <source>
        <dbReference type="PROSITE" id="PS50001"/>
    </source>
</evidence>
<keyword evidence="8 13" id="KW-0829">Tyrosine-protein kinase</keyword>
<dbReference type="InterPro" id="IPR000719">
    <property type="entry name" value="Prot_kinase_dom"/>
</dbReference>
<dbReference type="Gene3D" id="2.30.30.40">
    <property type="entry name" value="SH3 Domains"/>
    <property type="match status" value="1"/>
</dbReference>
<dbReference type="SUPFAM" id="SSF50044">
    <property type="entry name" value="SH3-domain"/>
    <property type="match status" value="1"/>
</dbReference>
<dbReference type="Pfam" id="PF00017">
    <property type="entry name" value="SH2"/>
    <property type="match status" value="1"/>
</dbReference>
<evidence type="ECO:0000256" key="11">
    <source>
        <dbReference type="PROSITE-ProRule" id="PRU00192"/>
    </source>
</evidence>
<dbReference type="GO" id="GO:0005524">
    <property type="term" value="F:ATP binding"/>
    <property type="evidence" value="ECO:0007669"/>
    <property type="project" value="UniProtKB-UniRule"/>
</dbReference>
<dbReference type="EMBL" id="JACVVK020000017">
    <property type="protein sequence ID" value="KAK7504000.1"/>
    <property type="molecule type" value="Genomic_DNA"/>
</dbReference>
<evidence type="ECO:0000256" key="10">
    <source>
        <dbReference type="PROSITE-ProRule" id="PRU00191"/>
    </source>
</evidence>
<evidence type="ECO:0000256" key="2">
    <source>
        <dbReference type="ARBA" id="ARBA00022553"/>
    </source>
</evidence>
<dbReference type="InterPro" id="IPR017441">
    <property type="entry name" value="Protein_kinase_ATP_BS"/>
</dbReference>
<evidence type="ECO:0000256" key="1">
    <source>
        <dbReference type="ARBA" id="ARBA00022443"/>
    </source>
</evidence>
<dbReference type="PROSITE" id="PS50011">
    <property type="entry name" value="PROTEIN_KINASE_DOM"/>
    <property type="match status" value="1"/>
</dbReference>
<dbReference type="PRINTS" id="PR00401">
    <property type="entry name" value="SH2DOMAIN"/>
</dbReference>
<feature type="compositionally biased region" description="Pro residues" evidence="14">
    <location>
        <begin position="45"/>
        <end position="54"/>
    </location>
</feature>
<evidence type="ECO:0000256" key="12">
    <source>
        <dbReference type="PROSITE-ProRule" id="PRU10141"/>
    </source>
</evidence>
<accession>A0ABD0LXV6</accession>
<dbReference type="PROSITE" id="PS00109">
    <property type="entry name" value="PROTEIN_KINASE_TYR"/>
    <property type="match status" value="1"/>
</dbReference>
<dbReference type="Gene3D" id="1.10.510.10">
    <property type="entry name" value="Transferase(Phosphotransferase) domain 1"/>
    <property type="match status" value="1"/>
</dbReference>
<dbReference type="SMART" id="SM00252">
    <property type="entry name" value="SH2"/>
    <property type="match status" value="1"/>
</dbReference>
<feature type="domain" description="SH2" evidence="15">
    <location>
        <begin position="185"/>
        <end position="311"/>
    </location>
</feature>
<evidence type="ECO:0000256" key="3">
    <source>
        <dbReference type="ARBA" id="ARBA00022679"/>
    </source>
</evidence>
<keyword evidence="3 13" id="KW-0808">Transferase</keyword>
<dbReference type="SMART" id="SM00219">
    <property type="entry name" value="TyrKc"/>
    <property type="match status" value="1"/>
</dbReference>
<dbReference type="InterPro" id="IPR008266">
    <property type="entry name" value="Tyr_kinase_AS"/>
</dbReference>
<feature type="domain" description="Protein kinase" evidence="17">
    <location>
        <begin position="330"/>
        <end position="584"/>
    </location>
</feature>
<dbReference type="InterPro" id="IPR001452">
    <property type="entry name" value="SH3_domain"/>
</dbReference>
<dbReference type="Gene3D" id="3.30.505.10">
    <property type="entry name" value="SH2 domain"/>
    <property type="match status" value="1"/>
</dbReference>
<evidence type="ECO:0000256" key="14">
    <source>
        <dbReference type="SAM" id="MobiDB-lite"/>
    </source>
</evidence>
<keyword evidence="19" id="KW-1185">Reference proteome</keyword>
<dbReference type="InterPro" id="IPR020635">
    <property type="entry name" value="Tyr_kinase_cat_dom"/>
</dbReference>
<dbReference type="SMART" id="SM00326">
    <property type="entry name" value="SH3"/>
    <property type="match status" value="1"/>
</dbReference>
<sequence>MGACFAKDDDPPQTGYLPSATELNGSVSGQMPGVVSPQDVKIKKPLPPLPPTPAQKPAANGRTESTCILLSYTNYSHRQWAYIIYQQHIIYVNYTKQSNLPVHTDLPRRTYIGPYSGGDGQYCGIHTNRQYIYICAITCITLHPADPTVVRALYDFDGINEDDLSFKKGDRMRLNESRLSGADWWLATHVKTGVTGYIPSNYVCVDDNSPQAQDWWFNSDRKDAELMLLLPGNRQGTFLVRGAHDGSGLALSVRYDDPATGDPSVRHYKVKKMDSGGYFISPKKTFSTLFDLIDHYSEQSNGLCTRLIEPCPRIKPVTRFRDLEIDRDHIVLQVKLGEGHFGAVWKGKLRNAADVAVKTLKKGSMSPDAFLEEARIMHQLQHKKLVHLLAVCSKDEPIWIVTELMANGSLLDYLRKDEGRLVKFPVMIKMAAQIADGMAYLEQKAFIHRDLRAANVLVGEHHDVKVADFGLARVLDEGLYEASQTAQFPIKWTAPEAVARRKFSVKSDVWSFGVLLYELITHGRVPYPGIENSEVLGRLETGYRMPKPSGSRVVCPNELYDMMLKCWHKTPELRPTFEFLTSFFDDFAINIESSYAENEG</sequence>
<feature type="compositionally biased region" description="Basic and acidic residues" evidence="14">
    <location>
        <begin position="1"/>
        <end position="10"/>
    </location>
</feature>
<comment type="catalytic activity">
    <reaction evidence="9 13">
        <text>L-tyrosyl-[protein] + ATP = O-phospho-L-tyrosyl-[protein] + ADP + H(+)</text>
        <dbReference type="Rhea" id="RHEA:10596"/>
        <dbReference type="Rhea" id="RHEA-COMP:10136"/>
        <dbReference type="Rhea" id="RHEA-COMP:20101"/>
        <dbReference type="ChEBI" id="CHEBI:15378"/>
        <dbReference type="ChEBI" id="CHEBI:30616"/>
        <dbReference type="ChEBI" id="CHEBI:46858"/>
        <dbReference type="ChEBI" id="CHEBI:61978"/>
        <dbReference type="ChEBI" id="CHEBI:456216"/>
        <dbReference type="EC" id="2.7.10.2"/>
    </reaction>
</comment>
<dbReference type="InterPro" id="IPR036028">
    <property type="entry name" value="SH3-like_dom_sf"/>
</dbReference>
<keyword evidence="6 12" id="KW-0067">ATP-binding</keyword>
<evidence type="ECO:0000313" key="19">
    <source>
        <dbReference type="Proteomes" id="UP001519460"/>
    </source>
</evidence>
<evidence type="ECO:0000313" key="18">
    <source>
        <dbReference type="EMBL" id="KAK7504000.1"/>
    </source>
</evidence>
<comment type="caution">
    <text evidence="18">The sequence shown here is derived from an EMBL/GenBank/DDBJ whole genome shotgun (WGS) entry which is preliminary data.</text>
</comment>
<dbReference type="CDD" id="cd11845">
    <property type="entry name" value="SH3_Src_like"/>
    <property type="match status" value="1"/>
</dbReference>
<feature type="domain" description="SH3" evidence="16">
    <location>
        <begin position="145"/>
        <end position="208"/>
    </location>
</feature>
<gene>
    <name evidence="18" type="ORF">BaRGS_00004732</name>
</gene>
<evidence type="ECO:0000256" key="13">
    <source>
        <dbReference type="RuleBase" id="RU362096"/>
    </source>
</evidence>
<keyword evidence="4 12" id="KW-0547">Nucleotide-binding</keyword>
<evidence type="ECO:0000256" key="9">
    <source>
        <dbReference type="ARBA" id="ARBA00051245"/>
    </source>
</evidence>
<evidence type="ECO:0000256" key="4">
    <source>
        <dbReference type="ARBA" id="ARBA00022741"/>
    </source>
</evidence>
<evidence type="ECO:0000256" key="5">
    <source>
        <dbReference type="ARBA" id="ARBA00022777"/>
    </source>
</evidence>
<dbReference type="InterPro" id="IPR011009">
    <property type="entry name" value="Kinase-like_dom_sf"/>
</dbReference>